<dbReference type="KEGG" id="dmp:FAK_13360"/>
<dbReference type="GO" id="GO:0009073">
    <property type="term" value="P:aromatic amino acid family biosynthetic process"/>
    <property type="evidence" value="ECO:0007669"/>
    <property type="project" value="InterPro"/>
</dbReference>
<dbReference type="RefSeq" id="WP_338605985.1">
    <property type="nucleotide sequence ID" value="NZ_AP028679.1"/>
</dbReference>
<keyword evidence="1" id="KW-0808">Transferase</keyword>
<dbReference type="GO" id="GO:0016832">
    <property type="term" value="F:aldehyde-lyase activity"/>
    <property type="evidence" value="ECO:0007669"/>
    <property type="project" value="InterPro"/>
</dbReference>
<protein>
    <submittedName>
        <fullName evidence="3">3-deoxy-7-phosphoheptulonate synthase</fullName>
    </submittedName>
</protein>
<proteinExistence type="predicted"/>
<name>A0AAU9EEA8_9BACT</name>
<dbReference type="NCBIfam" id="NF006421">
    <property type="entry name" value="PRK08673.1"/>
    <property type="match status" value="1"/>
</dbReference>
<dbReference type="PANTHER" id="PTHR43018">
    <property type="entry name" value="PHOSPHO-2-DEHYDRO-3-DEOXYHEPTONATE ALDOLASE"/>
    <property type="match status" value="1"/>
</dbReference>
<dbReference type="AlphaFoldDB" id="A0AAU9EEA8"/>
<evidence type="ECO:0000259" key="2">
    <source>
        <dbReference type="Pfam" id="PF00793"/>
    </source>
</evidence>
<dbReference type="Proteomes" id="UP001366166">
    <property type="component" value="Chromosome"/>
</dbReference>
<sequence length="300" mass="32381">MALASKMEIEVEAVEAMAAGAVAHKLKPQALLVSREAKPQDTVVHAGPVSVGGGGFTVIAGPCSVENPEQMLCTARWAQRYGAAILRGGAYKPRTSPYSFQGLGREGLELLAQARRLTGLPIVTEVMDSSDIDLVAEYADVIQVGARNVQNFSLLRKLGEIRKPIFMKRGLMTTIKEFLSAAEYILAGGNDQVILCERGIRTFETATRNTLDLSAVCVLKEKTHLPVVVDPSHAVGNRRYVKPLARASLAVGADGIMVEMHCDPEKALCDGDQSLTPAEFKAMMEELNAMTALRRGWLAC</sequence>
<dbReference type="NCBIfam" id="TIGR01361">
    <property type="entry name" value="DAHP_synth_Bsub"/>
    <property type="match status" value="1"/>
</dbReference>
<accession>A0AAU9EEA8</accession>
<dbReference type="PANTHER" id="PTHR43018:SF1">
    <property type="entry name" value="PROTEIN AROA(G)"/>
    <property type="match status" value="1"/>
</dbReference>
<evidence type="ECO:0000313" key="3">
    <source>
        <dbReference type="EMBL" id="BEQ14270.1"/>
    </source>
</evidence>
<keyword evidence="4" id="KW-1185">Reference proteome</keyword>
<dbReference type="Pfam" id="PF00793">
    <property type="entry name" value="DAHP_synth_1"/>
    <property type="match status" value="1"/>
</dbReference>
<dbReference type="NCBIfam" id="NF009239">
    <property type="entry name" value="PRK12595.1"/>
    <property type="match status" value="1"/>
</dbReference>
<organism evidence="3 4">
    <name type="scientific">Desulfoferula mesophila</name>
    <dbReference type="NCBI Taxonomy" id="3058419"/>
    <lineage>
        <taxon>Bacteria</taxon>
        <taxon>Pseudomonadati</taxon>
        <taxon>Thermodesulfobacteriota</taxon>
        <taxon>Desulfarculia</taxon>
        <taxon>Desulfarculales</taxon>
        <taxon>Desulfarculaceae</taxon>
        <taxon>Desulfoferula</taxon>
    </lineage>
</organism>
<evidence type="ECO:0000256" key="1">
    <source>
        <dbReference type="ARBA" id="ARBA00022679"/>
    </source>
</evidence>
<dbReference type="InterPro" id="IPR006218">
    <property type="entry name" value="DAHP1/KDSA"/>
</dbReference>
<evidence type="ECO:0000313" key="4">
    <source>
        <dbReference type="Proteomes" id="UP001366166"/>
    </source>
</evidence>
<reference evidence="4" key="1">
    <citation type="journal article" date="2023" name="Arch. Microbiol.">
        <title>Desulfoferula mesophilus gen. nov. sp. nov., a mesophilic sulfate-reducing bacterium isolated from a brackish lake sediment.</title>
        <authorList>
            <person name="Watanabe T."/>
            <person name="Yabe T."/>
            <person name="Tsuji J.M."/>
            <person name="Fukui M."/>
        </authorList>
    </citation>
    <scope>NUCLEOTIDE SEQUENCE [LARGE SCALE GENOMIC DNA]</scope>
    <source>
        <strain evidence="4">12FAK</strain>
    </source>
</reference>
<gene>
    <name evidence="3" type="primary">aroG-1</name>
    <name evidence="3" type="ORF">FAK_13360</name>
</gene>
<dbReference type="InterPro" id="IPR052899">
    <property type="entry name" value="Class-I_DAHP_synthase"/>
</dbReference>
<dbReference type="SUPFAM" id="SSF51569">
    <property type="entry name" value="Aldolase"/>
    <property type="match status" value="1"/>
</dbReference>
<dbReference type="InterPro" id="IPR013785">
    <property type="entry name" value="Aldolase_TIM"/>
</dbReference>
<feature type="domain" description="DAHP synthetase I/KDSA" evidence="2">
    <location>
        <begin position="48"/>
        <end position="289"/>
    </location>
</feature>
<dbReference type="InterPro" id="IPR006268">
    <property type="entry name" value="DAHP_syn_2"/>
</dbReference>
<dbReference type="GO" id="GO:0016740">
    <property type="term" value="F:transferase activity"/>
    <property type="evidence" value="ECO:0007669"/>
    <property type="project" value="UniProtKB-KW"/>
</dbReference>
<dbReference type="Gene3D" id="3.20.20.70">
    <property type="entry name" value="Aldolase class I"/>
    <property type="match status" value="1"/>
</dbReference>
<dbReference type="EMBL" id="AP028679">
    <property type="protein sequence ID" value="BEQ14270.1"/>
    <property type="molecule type" value="Genomic_DNA"/>
</dbReference>